<evidence type="ECO:0000256" key="1">
    <source>
        <dbReference type="SAM" id="SignalP"/>
    </source>
</evidence>
<name>A0A1C9W5X9_9GAMM</name>
<dbReference type="PATRIC" id="fig|1769779.3.peg.1122"/>
<feature type="chain" id="PRO_5008895466" description="DUF3604 domain-containing protein" evidence="1">
    <location>
        <begin position="23"/>
        <end position="630"/>
    </location>
</feature>
<evidence type="ECO:0000313" key="2">
    <source>
        <dbReference type="EMBL" id="AOS96565.1"/>
    </source>
</evidence>
<protein>
    <recommendedName>
        <fullName evidence="4">DUF3604 domain-containing protein</fullName>
    </recommendedName>
</protein>
<evidence type="ECO:0000313" key="3">
    <source>
        <dbReference type="Proteomes" id="UP000095672"/>
    </source>
</evidence>
<gene>
    <name evidence="2" type="ORF">AUP74_01101</name>
</gene>
<feature type="signal peptide" evidence="1">
    <location>
        <begin position="1"/>
        <end position="22"/>
    </location>
</feature>
<dbReference type="KEGG" id="micc:AUP74_01101"/>
<accession>A0A1C9W5X9</accession>
<dbReference type="Proteomes" id="UP000095672">
    <property type="component" value="Chromosome"/>
</dbReference>
<sequence precursor="true">MGLLNRLLVAYVAVSAAAVCVAQDAPPTGPKSDAKYAPYPELDFPNRVFFGDTHLHTSYSTDAGMFGNTLGPDAAYRFAKGETVTSSTGVPARLHRPLDFLVVADHAENLGLAPLIEESDQRLLASKWGKQVHDLTKAGKPDEAYAMWGSAIAERKDPLTGIEGLVASMWQRITKAAEEHNNPGLFTALIGFEWTSSPDGSNLHRVVVFRDDKPRADKIIPLSAYDSEDPEDLWRWMADYEEKVGGRVLAIPHNGNLSNGLMFDSVTFTDRKPLDRNYAERRARWEPMYEVTQIKGDGETHPLLSPNDEFADFEIWDKGSFGAAKEKDMLPREYAREALKQGLAYQEKLGANPYKFGMIGSTDSHTSLATTGEDNFFGKATAVEPSSDPIRFEEKITGYLPDPKGRDYAIRHYQASASGLAAVWARENTREALWDAMARREVYATTGTRPLVRVFAGFGFTKDDLNRSDFAQHGYDNGVPMGRELKRSDKAPTFLVRALRDPDGANLDRIQMVKGWLDSGGKTHERIYDIAVSDGRKIGADGRANQAVGNTVDPNDATYTNAIGDPFLQAYWKDPEFDARQNAFYYVRVLEIPTPRWTTYDAKYFGLKRPKDVPASIQERAYTSPIWYNP</sequence>
<dbReference type="AlphaFoldDB" id="A0A1C9W5X9"/>
<dbReference type="STRING" id="1769779.AUP74_01101"/>
<organism evidence="2 3">
    <name type="scientific">Microbulbifer aggregans</name>
    <dbReference type="NCBI Taxonomy" id="1769779"/>
    <lineage>
        <taxon>Bacteria</taxon>
        <taxon>Pseudomonadati</taxon>
        <taxon>Pseudomonadota</taxon>
        <taxon>Gammaproteobacteria</taxon>
        <taxon>Cellvibrionales</taxon>
        <taxon>Microbulbiferaceae</taxon>
        <taxon>Microbulbifer</taxon>
    </lineage>
</organism>
<dbReference type="Pfam" id="PF12228">
    <property type="entry name" value="DUF3604"/>
    <property type="match status" value="1"/>
</dbReference>
<dbReference type="RefSeq" id="WP_069946688.1">
    <property type="nucleotide sequence ID" value="NZ_CP014143.1"/>
</dbReference>
<reference evidence="3" key="1">
    <citation type="submission" date="2016-01" db="EMBL/GenBank/DDBJ databases">
        <title>Complete genome sequence of Microbulbifer sp. CCB-MM1, a halophile isolated from Matang Mangrove Forest, Perak.</title>
        <authorList>
            <person name="Moh T.H."/>
            <person name="Dinesh B."/>
            <person name="Lau N.-S."/>
            <person name="Go F."/>
            <person name="Alexander Chong S.-C."/>
        </authorList>
    </citation>
    <scope>NUCLEOTIDE SEQUENCE [LARGE SCALE GENOMIC DNA]</scope>
    <source>
        <strain evidence="3">CCB-MM1</strain>
    </source>
</reference>
<dbReference type="Gene3D" id="3.20.20.140">
    <property type="entry name" value="Metal-dependent hydrolases"/>
    <property type="match status" value="1"/>
</dbReference>
<dbReference type="EMBL" id="CP014143">
    <property type="protein sequence ID" value="AOS96565.1"/>
    <property type="molecule type" value="Genomic_DNA"/>
</dbReference>
<proteinExistence type="predicted"/>
<keyword evidence="3" id="KW-1185">Reference proteome</keyword>
<evidence type="ECO:0008006" key="4">
    <source>
        <dbReference type="Google" id="ProtNLM"/>
    </source>
</evidence>
<dbReference type="InterPro" id="IPR022028">
    <property type="entry name" value="DUF3604"/>
</dbReference>
<keyword evidence="1" id="KW-0732">Signal</keyword>